<dbReference type="InterPro" id="IPR036661">
    <property type="entry name" value="Luciferase-like_sf"/>
</dbReference>
<sequence length="333" mass="37547">MRYEFDVYGTALEPHPDERNTLPNLTEAFQRAEKYGFEGLLAFYNHRNLDPWLIGTTLLHATTRLVPLVALQPYALPPFTAAKLIHTLSTLHDRRIDLNLITGAAPDELLQVGDSVAHDERYDRAVEYMTVLRTLLTSDETLDHDGRFYRFQGLRTHTALPPELMPRVFVAGASEAARKAAEAVGDITVTHPEPVEKFAAEFLAPRQGGPAVGIRVGLLARDSSEAAWEIARERYVEDRYTRLKMAMRKKSDSEWSRRLANLATDGDTYDDVYWTGAYRSDKGSIPLLVGSYEEVAGYLARYLDLGIRTVMLGSVYSEEDYQHVDRVLALLRG</sequence>
<name>A0ABS3VSD2_MICEH</name>
<keyword evidence="2" id="KW-0288">FMN</keyword>
<comment type="caution">
    <text evidence="6">The sequence shown here is derived from an EMBL/GenBank/DDBJ whole genome shotgun (WGS) entry which is preliminary data.</text>
</comment>
<dbReference type="RefSeq" id="WP_208814270.1">
    <property type="nucleotide sequence ID" value="NZ_WVUH01000119.1"/>
</dbReference>
<dbReference type="Gene3D" id="3.20.20.30">
    <property type="entry name" value="Luciferase-like domain"/>
    <property type="match status" value="1"/>
</dbReference>
<keyword evidence="3" id="KW-0560">Oxidoreductase</keyword>
<evidence type="ECO:0000256" key="3">
    <source>
        <dbReference type="ARBA" id="ARBA00023002"/>
    </source>
</evidence>
<evidence type="ECO:0000313" key="7">
    <source>
        <dbReference type="Proteomes" id="UP000823521"/>
    </source>
</evidence>
<dbReference type="InterPro" id="IPR050172">
    <property type="entry name" value="SsuD_RutA_monooxygenase"/>
</dbReference>
<feature type="domain" description="Luciferase-like" evidence="5">
    <location>
        <begin position="17"/>
        <end position="308"/>
    </location>
</feature>
<dbReference type="SUPFAM" id="SSF51679">
    <property type="entry name" value="Bacterial luciferase-like"/>
    <property type="match status" value="1"/>
</dbReference>
<keyword evidence="1" id="KW-0285">Flavoprotein</keyword>
<evidence type="ECO:0000256" key="4">
    <source>
        <dbReference type="ARBA" id="ARBA00023033"/>
    </source>
</evidence>
<dbReference type="InterPro" id="IPR011251">
    <property type="entry name" value="Luciferase-like_dom"/>
</dbReference>
<gene>
    <name evidence="6" type="ORF">GSF22_15340</name>
</gene>
<reference evidence="6 7" key="1">
    <citation type="submission" date="2019-12" db="EMBL/GenBank/DDBJ databases">
        <title>Whole genome sequencing of endophytic Actinobacterium Micromonospora sp. MPMI6T.</title>
        <authorList>
            <person name="Evv R."/>
            <person name="Podile A.R."/>
        </authorList>
    </citation>
    <scope>NUCLEOTIDE SEQUENCE [LARGE SCALE GENOMIC DNA]</scope>
    <source>
        <strain evidence="6 7">MPMI6</strain>
    </source>
</reference>
<organism evidence="6 7">
    <name type="scientific">Micromonospora echinofusca</name>
    <dbReference type="NCBI Taxonomy" id="47858"/>
    <lineage>
        <taxon>Bacteria</taxon>
        <taxon>Bacillati</taxon>
        <taxon>Actinomycetota</taxon>
        <taxon>Actinomycetes</taxon>
        <taxon>Micromonosporales</taxon>
        <taxon>Micromonosporaceae</taxon>
        <taxon>Micromonospora</taxon>
    </lineage>
</organism>
<keyword evidence="7" id="KW-1185">Reference proteome</keyword>
<dbReference type="PANTHER" id="PTHR42847:SF4">
    <property type="entry name" value="ALKANESULFONATE MONOOXYGENASE-RELATED"/>
    <property type="match status" value="1"/>
</dbReference>
<dbReference type="Pfam" id="PF00296">
    <property type="entry name" value="Bac_luciferase"/>
    <property type="match status" value="1"/>
</dbReference>
<dbReference type="PANTHER" id="PTHR42847">
    <property type="entry name" value="ALKANESULFONATE MONOOXYGENASE"/>
    <property type="match status" value="1"/>
</dbReference>
<evidence type="ECO:0000313" key="6">
    <source>
        <dbReference type="EMBL" id="MBO4207373.1"/>
    </source>
</evidence>
<keyword evidence="4" id="KW-0503">Monooxygenase</keyword>
<dbReference type="EMBL" id="WVUH01000119">
    <property type="protein sequence ID" value="MBO4207373.1"/>
    <property type="molecule type" value="Genomic_DNA"/>
</dbReference>
<dbReference type="Proteomes" id="UP000823521">
    <property type="component" value="Unassembled WGS sequence"/>
</dbReference>
<evidence type="ECO:0000259" key="5">
    <source>
        <dbReference type="Pfam" id="PF00296"/>
    </source>
</evidence>
<evidence type="ECO:0000256" key="1">
    <source>
        <dbReference type="ARBA" id="ARBA00022630"/>
    </source>
</evidence>
<proteinExistence type="predicted"/>
<accession>A0ABS3VSD2</accession>
<protein>
    <submittedName>
        <fullName evidence="6">LLM class flavin-dependent oxidoreductase</fullName>
    </submittedName>
</protein>
<evidence type="ECO:0000256" key="2">
    <source>
        <dbReference type="ARBA" id="ARBA00022643"/>
    </source>
</evidence>